<keyword evidence="4" id="KW-1185">Reference proteome</keyword>
<name>A0ABY5W8I8_9ACTN</name>
<reference evidence="3" key="2">
    <citation type="submission" date="2022-09" db="EMBL/GenBank/DDBJ databases">
        <title>Biosynthetic gene clusters of Dactylosporangioum fulvum.</title>
        <authorList>
            <person name="Caradec T."/>
        </authorList>
    </citation>
    <scope>NUCLEOTIDE SEQUENCE</scope>
    <source>
        <strain evidence="3">NRRL B-16292</strain>
    </source>
</reference>
<accession>A0ABY5W8I8</accession>
<reference evidence="3" key="1">
    <citation type="submission" date="2021-04" db="EMBL/GenBank/DDBJ databases">
        <authorList>
            <person name="Hartkoorn R.C."/>
            <person name="Beaudoing E."/>
            <person name="Hot D."/>
        </authorList>
    </citation>
    <scope>NUCLEOTIDE SEQUENCE</scope>
    <source>
        <strain evidence="3">NRRL B-16292</strain>
    </source>
</reference>
<dbReference type="InterPro" id="IPR050791">
    <property type="entry name" value="Aldo-Keto_reductase"/>
</dbReference>
<dbReference type="EMBL" id="CP073720">
    <property type="protein sequence ID" value="UWP85680.1"/>
    <property type="molecule type" value="Genomic_DNA"/>
</dbReference>
<protein>
    <submittedName>
        <fullName evidence="3">Aldo/keto reductase</fullName>
    </submittedName>
</protein>
<dbReference type="Gene3D" id="3.20.20.100">
    <property type="entry name" value="NADP-dependent oxidoreductase domain"/>
    <property type="match status" value="1"/>
</dbReference>
<dbReference type="PANTHER" id="PTHR43625:SF40">
    <property type="entry name" value="ALDO-KETO REDUCTASE YAKC [NADP(+)]"/>
    <property type="match status" value="1"/>
</dbReference>
<dbReference type="InterPro" id="IPR036812">
    <property type="entry name" value="NAD(P)_OxRdtase_dom_sf"/>
</dbReference>
<evidence type="ECO:0000256" key="1">
    <source>
        <dbReference type="ARBA" id="ARBA00023002"/>
    </source>
</evidence>
<dbReference type="InterPro" id="IPR020471">
    <property type="entry name" value="AKR"/>
</dbReference>
<evidence type="ECO:0000313" key="3">
    <source>
        <dbReference type="EMBL" id="UWP85680.1"/>
    </source>
</evidence>
<feature type="domain" description="NADP-dependent oxidoreductase" evidence="2">
    <location>
        <begin position="19"/>
        <end position="281"/>
    </location>
</feature>
<gene>
    <name evidence="3" type="ORF">Dfulv_16135</name>
</gene>
<organism evidence="3 4">
    <name type="scientific">Dactylosporangium fulvum</name>
    <dbReference type="NCBI Taxonomy" id="53359"/>
    <lineage>
        <taxon>Bacteria</taxon>
        <taxon>Bacillati</taxon>
        <taxon>Actinomycetota</taxon>
        <taxon>Actinomycetes</taxon>
        <taxon>Micromonosporales</taxon>
        <taxon>Micromonosporaceae</taxon>
        <taxon>Dactylosporangium</taxon>
    </lineage>
</organism>
<dbReference type="PRINTS" id="PR00069">
    <property type="entry name" value="ALDKETRDTASE"/>
</dbReference>
<dbReference type="RefSeq" id="WP_259863859.1">
    <property type="nucleotide sequence ID" value="NZ_BAAAST010000171.1"/>
</dbReference>
<dbReference type="CDD" id="cd19088">
    <property type="entry name" value="AKR_AKR13B1"/>
    <property type="match status" value="1"/>
</dbReference>
<keyword evidence="1" id="KW-0560">Oxidoreductase</keyword>
<evidence type="ECO:0000313" key="4">
    <source>
        <dbReference type="Proteomes" id="UP001059617"/>
    </source>
</evidence>
<sequence>MTNLHPTTFDIAGEFTVNRIGFGAMRLADGDIWGGPADRPAAVAVLRRAVELGVNLIDTADAYSLGANEELIAEALHPYRDDLVIITKAGVSRPSPSLEEWIPLGRPEYLRQQAELSLRRLRLERIDVFMLHRVDPAVPLADQIGALKQLQDEGKIAAIGLSEVDVAQIEEASAIAPITAVQNLYNLGARHHEAVVDHCESNGIVFIPFFPIAVGEHAKKAGGPVARVAKEVGATPAQVALAWLLHRSPVITPIPGTSSVAHLEENVAAQQVRLGDAELAVLAEGI</sequence>
<dbReference type="SUPFAM" id="SSF51430">
    <property type="entry name" value="NAD(P)-linked oxidoreductase"/>
    <property type="match status" value="1"/>
</dbReference>
<dbReference type="PANTHER" id="PTHR43625">
    <property type="entry name" value="AFLATOXIN B1 ALDEHYDE REDUCTASE"/>
    <property type="match status" value="1"/>
</dbReference>
<evidence type="ECO:0000259" key="2">
    <source>
        <dbReference type="Pfam" id="PF00248"/>
    </source>
</evidence>
<dbReference type="Proteomes" id="UP001059617">
    <property type="component" value="Chromosome"/>
</dbReference>
<dbReference type="InterPro" id="IPR023210">
    <property type="entry name" value="NADP_OxRdtase_dom"/>
</dbReference>
<dbReference type="Pfam" id="PF00248">
    <property type="entry name" value="Aldo_ket_red"/>
    <property type="match status" value="1"/>
</dbReference>
<proteinExistence type="predicted"/>